<gene>
    <name evidence="3" type="ORF">H9800_04095</name>
</gene>
<dbReference type="Pfam" id="PF07811">
    <property type="entry name" value="TadE"/>
    <property type="match status" value="1"/>
</dbReference>
<feature type="domain" description="TadE-like" evidence="2">
    <location>
        <begin position="11"/>
        <end position="52"/>
    </location>
</feature>
<keyword evidence="1" id="KW-1133">Transmembrane helix</keyword>
<dbReference type="InterPro" id="IPR012495">
    <property type="entry name" value="TadE-like_dom"/>
</dbReference>
<sequence length="130" mass="13536">MRAVEDADERGSAPAEFLLVGLLLTALTLAVLQFGLAMYARNIVQDAAVEAAFHAALADTSDAAAERRAHEVVTGALGRDMIDWALITRMSMDGVEMVKVDLGATYPLVGLFGVPAGSVVTAHAPVEALG</sequence>
<dbReference type="EMBL" id="DXAM01000053">
    <property type="protein sequence ID" value="HJA04021.1"/>
    <property type="molecule type" value="Genomic_DNA"/>
</dbReference>
<accession>A0A9D2KH56</accession>
<reference evidence="3" key="1">
    <citation type="journal article" date="2021" name="PeerJ">
        <title>Extensive microbial diversity within the chicken gut microbiome revealed by metagenomics and culture.</title>
        <authorList>
            <person name="Gilroy R."/>
            <person name="Ravi A."/>
            <person name="Getino M."/>
            <person name="Pursley I."/>
            <person name="Horton D.L."/>
            <person name="Alikhan N.F."/>
            <person name="Baker D."/>
            <person name="Gharbi K."/>
            <person name="Hall N."/>
            <person name="Watson M."/>
            <person name="Adriaenssens E.M."/>
            <person name="Foster-Nyarko E."/>
            <person name="Jarju S."/>
            <person name="Secka A."/>
            <person name="Antonio M."/>
            <person name="Oren A."/>
            <person name="Chaudhuri R.R."/>
            <person name="La Ragione R."/>
            <person name="Hildebrand F."/>
            <person name="Pallen M.J."/>
        </authorList>
    </citation>
    <scope>NUCLEOTIDE SEQUENCE</scope>
    <source>
        <strain evidence="3">ChiHjej8B7-3636</strain>
    </source>
</reference>
<evidence type="ECO:0000256" key="1">
    <source>
        <dbReference type="SAM" id="Phobius"/>
    </source>
</evidence>
<evidence type="ECO:0000313" key="4">
    <source>
        <dbReference type="Proteomes" id="UP000824220"/>
    </source>
</evidence>
<name>A0A9D2KH56_9MICO</name>
<dbReference type="AlphaFoldDB" id="A0A9D2KH56"/>
<evidence type="ECO:0000259" key="2">
    <source>
        <dbReference type="Pfam" id="PF07811"/>
    </source>
</evidence>
<comment type="caution">
    <text evidence="3">The sequence shown here is derived from an EMBL/GenBank/DDBJ whole genome shotgun (WGS) entry which is preliminary data.</text>
</comment>
<protein>
    <submittedName>
        <fullName evidence="3">Pilus assembly protein</fullName>
    </submittedName>
</protein>
<keyword evidence="1" id="KW-0472">Membrane</keyword>
<evidence type="ECO:0000313" key="3">
    <source>
        <dbReference type="EMBL" id="HJA04021.1"/>
    </source>
</evidence>
<reference evidence="3" key="2">
    <citation type="submission" date="2021-04" db="EMBL/GenBank/DDBJ databases">
        <authorList>
            <person name="Gilroy R."/>
        </authorList>
    </citation>
    <scope>NUCLEOTIDE SEQUENCE</scope>
    <source>
        <strain evidence="3">ChiHjej8B7-3636</strain>
    </source>
</reference>
<feature type="transmembrane region" description="Helical" evidence="1">
    <location>
        <begin position="17"/>
        <end position="39"/>
    </location>
</feature>
<organism evidence="3 4">
    <name type="scientific">Candidatus Microbacterium stercoravium</name>
    <dbReference type="NCBI Taxonomy" id="2838697"/>
    <lineage>
        <taxon>Bacteria</taxon>
        <taxon>Bacillati</taxon>
        <taxon>Actinomycetota</taxon>
        <taxon>Actinomycetes</taxon>
        <taxon>Micrococcales</taxon>
        <taxon>Microbacteriaceae</taxon>
        <taxon>Microbacterium</taxon>
    </lineage>
</organism>
<dbReference type="Proteomes" id="UP000824220">
    <property type="component" value="Unassembled WGS sequence"/>
</dbReference>
<keyword evidence="1" id="KW-0812">Transmembrane</keyword>
<proteinExistence type="predicted"/>